<name>A0A4R1BL95_9PROT</name>
<dbReference type="InterPro" id="IPR035956">
    <property type="entry name" value="RimP_N_sf"/>
</dbReference>
<evidence type="ECO:0000259" key="5">
    <source>
        <dbReference type="Pfam" id="PF17384"/>
    </source>
</evidence>
<comment type="subcellular location">
    <subcellularLocation>
        <location evidence="3">Cytoplasm</location>
    </subcellularLocation>
</comment>
<comment type="function">
    <text evidence="3">Required for maturation of 30S ribosomal subunits.</text>
</comment>
<comment type="caution">
    <text evidence="6">The sequence shown here is derived from an EMBL/GenBank/DDBJ whole genome shotgun (WGS) entry which is preliminary data.</text>
</comment>
<organism evidence="6 7">
    <name type="scientific">Parasulfuritortus cantonensis</name>
    <dbReference type="NCBI Taxonomy" id="2528202"/>
    <lineage>
        <taxon>Bacteria</taxon>
        <taxon>Pseudomonadati</taxon>
        <taxon>Pseudomonadota</taxon>
        <taxon>Betaproteobacteria</taxon>
        <taxon>Nitrosomonadales</taxon>
        <taxon>Thiobacillaceae</taxon>
        <taxon>Parasulfuritortus</taxon>
    </lineage>
</organism>
<dbReference type="PANTHER" id="PTHR33867:SF1">
    <property type="entry name" value="RIBOSOME MATURATION FACTOR RIMP"/>
    <property type="match status" value="1"/>
</dbReference>
<dbReference type="InterPro" id="IPR003728">
    <property type="entry name" value="Ribosome_maturation_RimP"/>
</dbReference>
<dbReference type="GO" id="GO:0005829">
    <property type="term" value="C:cytosol"/>
    <property type="evidence" value="ECO:0007669"/>
    <property type="project" value="TreeGrafter"/>
</dbReference>
<comment type="similarity">
    <text evidence="3">Belongs to the RimP family.</text>
</comment>
<dbReference type="NCBIfam" id="NF000929">
    <property type="entry name" value="PRK00092.2-1"/>
    <property type="match status" value="1"/>
</dbReference>
<dbReference type="GO" id="GO:0006412">
    <property type="term" value="P:translation"/>
    <property type="evidence" value="ECO:0007669"/>
    <property type="project" value="TreeGrafter"/>
</dbReference>
<dbReference type="Gene3D" id="3.30.300.70">
    <property type="entry name" value="RimP-like superfamily, N-terminal"/>
    <property type="match status" value="1"/>
</dbReference>
<accession>A0A4R1BL95</accession>
<keyword evidence="1 3" id="KW-0963">Cytoplasm</keyword>
<reference evidence="6 7" key="1">
    <citation type="submission" date="2019-03" db="EMBL/GenBank/DDBJ databases">
        <title>Genome sequence of Thiobacillaceae bacterium LSR1, a sulfur-oxidizing bacterium isolated from freshwater sediment.</title>
        <authorList>
            <person name="Li S."/>
        </authorList>
    </citation>
    <scope>NUCLEOTIDE SEQUENCE [LARGE SCALE GENOMIC DNA]</scope>
    <source>
        <strain evidence="6 7">LSR1</strain>
    </source>
</reference>
<dbReference type="SUPFAM" id="SSF75420">
    <property type="entry name" value="YhbC-like, N-terminal domain"/>
    <property type="match status" value="1"/>
</dbReference>
<dbReference type="Pfam" id="PF02576">
    <property type="entry name" value="RimP_N"/>
    <property type="match status" value="1"/>
</dbReference>
<dbReference type="Proteomes" id="UP000295443">
    <property type="component" value="Unassembled WGS sequence"/>
</dbReference>
<feature type="domain" description="Ribosome maturation factor RimP N-terminal" evidence="4">
    <location>
        <begin position="6"/>
        <end position="73"/>
    </location>
</feature>
<dbReference type="PANTHER" id="PTHR33867">
    <property type="entry name" value="RIBOSOME MATURATION FACTOR RIMP"/>
    <property type="match status" value="1"/>
</dbReference>
<evidence type="ECO:0000256" key="2">
    <source>
        <dbReference type="ARBA" id="ARBA00022517"/>
    </source>
</evidence>
<sequence length="142" mass="15497">MELQNLIEPTLVGMGYELVATERVGRGLLRVYIDKPDGIGVEDCVKVSNQLTRLFMVENVDYSRLEVSSPGLDRPLVKEADFVRFAGEAATIKLRMPTEAGRKKFVGKLAGVTDGVLHLETETGAEAIPLADIDSARLVPNI</sequence>
<evidence type="ECO:0000259" key="4">
    <source>
        <dbReference type="Pfam" id="PF02576"/>
    </source>
</evidence>
<dbReference type="OrthoDB" id="9805006at2"/>
<evidence type="ECO:0000313" key="7">
    <source>
        <dbReference type="Proteomes" id="UP000295443"/>
    </source>
</evidence>
<dbReference type="InterPro" id="IPR036847">
    <property type="entry name" value="RimP_C_sf"/>
</dbReference>
<dbReference type="AlphaFoldDB" id="A0A4R1BL95"/>
<dbReference type="InterPro" id="IPR028989">
    <property type="entry name" value="RimP_N"/>
</dbReference>
<dbReference type="HAMAP" id="MF_01077">
    <property type="entry name" value="RimP"/>
    <property type="match status" value="1"/>
</dbReference>
<dbReference type="SUPFAM" id="SSF74942">
    <property type="entry name" value="YhbC-like, C-terminal domain"/>
    <property type="match status" value="1"/>
</dbReference>
<keyword evidence="2 3" id="KW-0690">Ribosome biogenesis</keyword>
<proteinExistence type="inferred from homology"/>
<dbReference type="Gene3D" id="2.30.30.180">
    <property type="entry name" value="Ribosome maturation factor RimP, C-terminal domain"/>
    <property type="match status" value="1"/>
</dbReference>
<dbReference type="CDD" id="cd01734">
    <property type="entry name" value="YlxS_C"/>
    <property type="match status" value="1"/>
</dbReference>
<dbReference type="RefSeq" id="WP_131444788.1">
    <property type="nucleotide sequence ID" value="NZ_SJZB01000012.1"/>
</dbReference>
<evidence type="ECO:0000313" key="6">
    <source>
        <dbReference type="EMBL" id="TCJ18190.1"/>
    </source>
</evidence>
<evidence type="ECO:0000256" key="3">
    <source>
        <dbReference type="HAMAP-Rule" id="MF_01077"/>
    </source>
</evidence>
<gene>
    <name evidence="3 6" type="primary">rimP</name>
    <name evidence="6" type="ORF">EZJ19_02860</name>
</gene>
<dbReference type="InterPro" id="IPR028998">
    <property type="entry name" value="RimP_C"/>
</dbReference>
<dbReference type="EMBL" id="SJZB01000012">
    <property type="protein sequence ID" value="TCJ18190.1"/>
    <property type="molecule type" value="Genomic_DNA"/>
</dbReference>
<feature type="domain" description="Ribosome maturation factor RimP C-terminal" evidence="5">
    <location>
        <begin position="76"/>
        <end position="141"/>
    </location>
</feature>
<protein>
    <recommendedName>
        <fullName evidence="3">Ribosome maturation factor RimP</fullName>
    </recommendedName>
</protein>
<evidence type="ECO:0000256" key="1">
    <source>
        <dbReference type="ARBA" id="ARBA00022490"/>
    </source>
</evidence>
<dbReference type="Pfam" id="PF17384">
    <property type="entry name" value="DUF150_C"/>
    <property type="match status" value="1"/>
</dbReference>
<dbReference type="GO" id="GO:0000028">
    <property type="term" value="P:ribosomal small subunit assembly"/>
    <property type="evidence" value="ECO:0007669"/>
    <property type="project" value="TreeGrafter"/>
</dbReference>
<keyword evidence="7" id="KW-1185">Reference proteome</keyword>